<dbReference type="InterPro" id="IPR051027">
    <property type="entry name" value="bZIP_transcription_factors"/>
</dbReference>
<organism evidence="7 8">
    <name type="scientific">Glomus cerebriforme</name>
    <dbReference type="NCBI Taxonomy" id="658196"/>
    <lineage>
        <taxon>Eukaryota</taxon>
        <taxon>Fungi</taxon>
        <taxon>Fungi incertae sedis</taxon>
        <taxon>Mucoromycota</taxon>
        <taxon>Glomeromycotina</taxon>
        <taxon>Glomeromycetes</taxon>
        <taxon>Glomerales</taxon>
        <taxon>Glomeraceae</taxon>
        <taxon>Glomus</taxon>
    </lineage>
</organism>
<comment type="caution">
    <text evidence="7">The sequence shown here is derived from an EMBL/GenBank/DDBJ whole genome shotgun (WGS) entry which is preliminary data.</text>
</comment>
<dbReference type="InterPro" id="IPR046347">
    <property type="entry name" value="bZIP_sf"/>
</dbReference>
<evidence type="ECO:0000256" key="5">
    <source>
        <dbReference type="SAM" id="MobiDB-lite"/>
    </source>
</evidence>
<evidence type="ECO:0000259" key="6">
    <source>
        <dbReference type="PROSITE" id="PS50217"/>
    </source>
</evidence>
<dbReference type="SUPFAM" id="SSF57959">
    <property type="entry name" value="Leucine zipper domain"/>
    <property type="match status" value="1"/>
</dbReference>
<evidence type="ECO:0000256" key="1">
    <source>
        <dbReference type="ARBA" id="ARBA00004123"/>
    </source>
</evidence>
<feature type="compositionally biased region" description="Low complexity" evidence="5">
    <location>
        <begin position="314"/>
        <end position="330"/>
    </location>
</feature>
<feature type="region of interest" description="Disordered" evidence="5">
    <location>
        <begin position="271"/>
        <end position="429"/>
    </location>
</feature>
<dbReference type="PROSITE" id="PS50217">
    <property type="entry name" value="BZIP"/>
    <property type="match status" value="1"/>
</dbReference>
<keyword evidence="8" id="KW-1185">Reference proteome</keyword>
<feature type="compositionally biased region" description="Low complexity" evidence="5">
    <location>
        <begin position="186"/>
        <end position="202"/>
    </location>
</feature>
<feature type="compositionally biased region" description="Polar residues" evidence="5">
    <location>
        <begin position="369"/>
        <end position="383"/>
    </location>
</feature>
<feature type="compositionally biased region" description="Polar residues" evidence="5">
    <location>
        <begin position="294"/>
        <end position="312"/>
    </location>
</feature>
<evidence type="ECO:0000256" key="3">
    <source>
        <dbReference type="ARBA" id="ARBA00023163"/>
    </source>
</evidence>
<dbReference type="Gene3D" id="1.20.5.170">
    <property type="match status" value="1"/>
</dbReference>
<dbReference type="PROSITE" id="PS00036">
    <property type="entry name" value="BZIP_BASIC"/>
    <property type="match status" value="1"/>
</dbReference>
<dbReference type="OrthoDB" id="295274at2759"/>
<feature type="region of interest" description="Disordered" evidence="5">
    <location>
        <begin position="1"/>
        <end position="29"/>
    </location>
</feature>
<comment type="subcellular location">
    <subcellularLocation>
        <location evidence="1">Nucleus</location>
    </subcellularLocation>
</comment>
<gene>
    <name evidence="7" type="ORF">C1645_758603</name>
</gene>
<keyword evidence="3" id="KW-0804">Transcription</keyword>
<proteinExistence type="predicted"/>
<dbReference type="InterPro" id="IPR004827">
    <property type="entry name" value="bZIP"/>
</dbReference>
<reference evidence="7 8" key="1">
    <citation type="submission" date="2018-06" db="EMBL/GenBank/DDBJ databases">
        <title>Comparative genomics reveals the genomic features of Rhizophagus irregularis, R. cerebriforme, R. diaphanum and Gigaspora rosea, and their symbiotic lifestyle signature.</title>
        <authorList>
            <person name="Morin E."/>
            <person name="San Clemente H."/>
            <person name="Chen E.C.H."/>
            <person name="De La Providencia I."/>
            <person name="Hainaut M."/>
            <person name="Kuo A."/>
            <person name="Kohler A."/>
            <person name="Murat C."/>
            <person name="Tang N."/>
            <person name="Roy S."/>
            <person name="Loubradou J."/>
            <person name="Henrissat B."/>
            <person name="Grigoriev I.V."/>
            <person name="Corradi N."/>
            <person name="Roux C."/>
            <person name="Martin F.M."/>
        </authorList>
    </citation>
    <scope>NUCLEOTIDE SEQUENCE [LARGE SCALE GENOMIC DNA]</scope>
    <source>
        <strain evidence="7 8">DAOM 227022</strain>
    </source>
</reference>
<dbReference type="GO" id="GO:0005634">
    <property type="term" value="C:nucleus"/>
    <property type="evidence" value="ECO:0007669"/>
    <property type="project" value="UniProtKB-SubCell"/>
</dbReference>
<dbReference type="Pfam" id="PF00170">
    <property type="entry name" value="bZIP_1"/>
    <property type="match status" value="1"/>
</dbReference>
<keyword evidence="4" id="KW-0539">Nucleus</keyword>
<protein>
    <recommendedName>
        <fullName evidence="6">BZIP domain-containing protein</fullName>
    </recommendedName>
</protein>
<feature type="region of interest" description="Disordered" evidence="5">
    <location>
        <begin position="186"/>
        <end position="209"/>
    </location>
</feature>
<evidence type="ECO:0000313" key="7">
    <source>
        <dbReference type="EMBL" id="RIA95014.1"/>
    </source>
</evidence>
<evidence type="ECO:0000256" key="2">
    <source>
        <dbReference type="ARBA" id="ARBA00023015"/>
    </source>
</evidence>
<dbReference type="CDD" id="cd14687">
    <property type="entry name" value="bZIP_ATF2"/>
    <property type="match status" value="1"/>
</dbReference>
<dbReference type="AlphaFoldDB" id="A0A397TJG7"/>
<evidence type="ECO:0000313" key="8">
    <source>
        <dbReference type="Proteomes" id="UP000265703"/>
    </source>
</evidence>
<dbReference type="STRING" id="658196.A0A397TJG7"/>
<feature type="compositionally biased region" description="Basic residues" evidence="5">
    <location>
        <begin position="337"/>
        <end position="353"/>
    </location>
</feature>
<accession>A0A397TJG7</accession>
<keyword evidence="2" id="KW-0805">Transcription regulation</keyword>
<evidence type="ECO:0000256" key="4">
    <source>
        <dbReference type="ARBA" id="ARBA00023242"/>
    </source>
</evidence>
<dbReference type="PANTHER" id="PTHR19304">
    <property type="entry name" value="CYCLIC-AMP RESPONSE ELEMENT BINDING PROTEIN"/>
    <property type="match status" value="1"/>
</dbReference>
<dbReference type="GO" id="GO:0003700">
    <property type="term" value="F:DNA-binding transcription factor activity"/>
    <property type="evidence" value="ECO:0007669"/>
    <property type="project" value="InterPro"/>
</dbReference>
<sequence>MDSWNVYSQNTPSTPNSTWLCPQNNTPGSEWLQSQNNVNERERNENTTALATPTRYIMEYNDVNQNSSSGSYYNPYAQEMERLFDNNFLKLGNPVDLLNNDIYNNENLSSWLNANETTVSVTTTSSNIISTTTNVTNSPTPSLITDDDQDHLYNNQQEQHHLHPVTTSASFLQYPITNENQQIINNNTTSSKKSTTSSPISPHVTKESHYPITTTSSTFYQSSLPSLLHSTTSNNQEQYLQAKKHGPKQLLLPLTTSSASMDGTMTVAITSPTSSISTDDDLDHSQPKSKSSRHNYYQDFQLSNSSNDLPMQQPSPASSNSSKSSPSSPSYDDITPKQKKRRVSQRKSNKRSSRVHDDTLISPIDEPYSGQSLTISTAASGQPSIDAMSESGESSPITSTVVTGSVDSASSESTAKRDLPDDGHDETPEEKRARLLERNRIAAAKCRQKKKQAQETLQQQASDLTQKNTTMHSLVNELREEALKLKNQLLAHSTCNCNVIQEYVRTSGQFAFARPPYTK</sequence>
<name>A0A397TJG7_9GLOM</name>
<feature type="compositionally biased region" description="Polar residues" evidence="5">
    <location>
        <begin position="391"/>
        <end position="413"/>
    </location>
</feature>
<dbReference type="Proteomes" id="UP000265703">
    <property type="component" value="Unassembled WGS sequence"/>
</dbReference>
<dbReference type="SMART" id="SM00338">
    <property type="entry name" value="BRLZ"/>
    <property type="match status" value="1"/>
</dbReference>
<feature type="compositionally biased region" description="Basic and acidic residues" evidence="5">
    <location>
        <begin position="414"/>
        <end position="429"/>
    </location>
</feature>
<feature type="domain" description="BZIP" evidence="6">
    <location>
        <begin position="429"/>
        <end position="492"/>
    </location>
</feature>
<dbReference type="EMBL" id="QKYT01000069">
    <property type="protein sequence ID" value="RIA95014.1"/>
    <property type="molecule type" value="Genomic_DNA"/>
</dbReference>